<dbReference type="InterPro" id="IPR043519">
    <property type="entry name" value="NT_sf"/>
</dbReference>
<comment type="cofactor">
    <cofactor evidence="1">
        <name>Mg(2+)</name>
        <dbReference type="ChEBI" id="CHEBI:18420"/>
    </cofactor>
</comment>
<protein>
    <recommendedName>
        <fullName evidence="11">Poly A polymerase head domain-containing protein</fullName>
    </recommendedName>
</protein>
<reference evidence="10" key="1">
    <citation type="journal article" date="2014" name="Front. Microbiol.">
        <title>High frequency of phylogenetically diverse reductive dehalogenase-homologous genes in deep subseafloor sedimentary metagenomes.</title>
        <authorList>
            <person name="Kawai M."/>
            <person name="Futagami T."/>
            <person name="Toyoda A."/>
            <person name="Takaki Y."/>
            <person name="Nishi S."/>
            <person name="Hori S."/>
            <person name="Arai W."/>
            <person name="Tsubouchi T."/>
            <person name="Morono Y."/>
            <person name="Uchiyama I."/>
            <person name="Ito T."/>
            <person name="Fujiyama A."/>
            <person name="Inagaki F."/>
            <person name="Takami H."/>
        </authorList>
    </citation>
    <scope>NUCLEOTIDE SEQUENCE</scope>
    <source>
        <strain evidence="10">Expedition CK06-06</strain>
    </source>
</reference>
<dbReference type="PANTHER" id="PTHR46173:SF1">
    <property type="entry name" value="CCA TRNA NUCLEOTIDYLTRANSFERASE 1, MITOCHONDRIAL"/>
    <property type="match status" value="1"/>
</dbReference>
<dbReference type="InterPro" id="IPR050264">
    <property type="entry name" value="Bact_CCA-adding_enz_type3_sf"/>
</dbReference>
<dbReference type="Gene3D" id="3.30.460.10">
    <property type="entry name" value="Beta Polymerase, domain 2"/>
    <property type="match status" value="1"/>
</dbReference>
<evidence type="ECO:0000256" key="2">
    <source>
        <dbReference type="ARBA" id="ARBA00022679"/>
    </source>
</evidence>
<proteinExistence type="predicted"/>
<dbReference type="PANTHER" id="PTHR46173">
    <property type="entry name" value="CCA TRNA NUCLEOTIDYLTRANSFERASE 1, MITOCHONDRIAL"/>
    <property type="match status" value="1"/>
</dbReference>
<dbReference type="GO" id="GO:0046872">
    <property type="term" value="F:metal ion binding"/>
    <property type="evidence" value="ECO:0007669"/>
    <property type="project" value="UniProtKB-KW"/>
</dbReference>
<dbReference type="Pfam" id="PF12627">
    <property type="entry name" value="PolyA_pol_RNAbd"/>
    <property type="match status" value="1"/>
</dbReference>
<evidence type="ECO:0000256" key="4">
    <source>
        <dbReference type="ARBA" id="ARBA00022695"/>
    </source>
</evidence>
<evidence type="ECO:0008006" key="11">
    <source>
        <dbReference type="Google" id="ProtNLM"/>
    </source>
</evidence>
<feature type="non-terminal residue" evidence="10">
    <location>
        <position position="1"/>
    </location>
</feature>
<comment type="caution">
    <text evidence="10">The sequence shown here is derived from an EMBL/GenBank/DDBJ whole genome shotgun (WGS) entry which is preliminary data.</text>
</comment>
<keyword evidence="6" id="KW-0547">Nucleotide-binding</keyword>
<evidence type="ECO:0000256" key="5">
    <source>
        <dbReference type="ARBA" id="ARBA00022723"/>
    </source>
</evidence>
<dbReference type="GO" id="GO:0016779">
    <property type="term" value="F:nucleotidyltransferase activity"/>
    <property type="evidence" value="ECO:0007669"/>
    <property type="project" value="UniProtKB-KW"/>
</dbReference>
<dbReference type="GO" id="GO:0000049">
    <property type="term" value="F:tRNA binding"/>
    <property type="evidence" value="ECO:0007669"/>
    <property type="project" value="TreeGrafter"/>
</dbReference>
<gene>
    <name evidence="10" type="ORF">S12H4_61502</name>
</gene>
<keyword evidence="2" id="KW-0808">Transferase</keyword>
<feature type="domain" description="tRNA nucleotidyltransferase/poly(A) polymerase RNA and SrmB- binding" evidence="9">
    <location>
        <begin position="64"/>
        <end position="112"/>
    </location>
</feature>
<organism evidence="10">
    <name type="scientific">marine sediment metagenome</name>
    <dbReference type="NCBI Taxonomy" id="412755"/>
    <lineage>
        <taxon>unclassified sequences</taxon>
        <taxon>metagenomes</taxon>
        <taxon>ecological metagenomes</taxon>
    </lineage>
</organism>
<name>X1UTT0_9ZZZZ</name>
<keyword evidence="5" id="KW-0479">Metal-binding</keyword>
<dbReference type="InterPro" id="IPR032828">
    <property type="entry name" value="PolyA_RNA-bd"/>
</dbReference>
<evidence type="ECO:0000256" key="7">
    <source>
        <dbReference type="ARBA" id="ARBA00022842"/>
    </source>
</evidence>
<keyword evidence="4" id="KW-0548">Nucleotidyltransferase</keyword>
<dbReference type="Pfam" id="PF01743">
    <property type="entry name" value="PolyA_pol"/>
    <property type="match status" value="1"/>
</dbReference>
<dbReference type="Gene3D" id="1.10.3090.10">
    <property type="entry name" value="cca-adding enzyme, domain 2"/>
    <property type="match status" value="1"/>
</dbReference>
<dbReference type="SUPFAM" id="SSF81891">
    <property type="entry name" value="Poly A polymerase C-terminal region-like"/>
    <property type="match status" value="1"/>
</dbReference>
<dbReference type="SUPFAM" id="SSF81301">
    <property type="entry name" value="Nucleotidyltransferase"/>
    <property type="match status" value="1"/>
</dbReference>
<sequence length="113" mass="12839">DASRRDFTINGMFFDPLEKKVIEYVGGRKDLEKKIIRTIGDPQKRFSEDYLRMLRAIRFSTQLNFAIAPKTSQAVTKHASKIKKISDERIAAELEAILTNPNRAAGTELLINS</sequence>
<keyword evidence="3" id="KW-0819">tRNA processing</keyword>
<dbReference type="InterPro" id="IPR002646">
    <property type="entry name" value="PolA_pol_head_dom"/>
</dbReference>
<dbReference type="GO" id="GO:0008033">
    <property type="term" value="P:tRNA processing"/>
    <property type="evidence" value="ECO:0007669"/>
    <property type="project" value="UniProtKB-KW"/>
</dbReference>
<dbReference type="AlphaFoldDB" id="X1UTT0"/>
<evidence type="ECO:0000256" key="3">
    <source>
        <dbReference type="ARBA" id="ARBA00022694"/>
    </source>
</evidence>
<feature type="domain" description="Poly A polymerase head" evidence="8">
    <location>
        <begin position="1"/>
        <end position="37"/>
    </location>
</feature>
<evidence type="ECO:0000256" key="1">
    <source>
        <dbReference type="ARBA" id="ARBA00001946"/>
    </source>
</evidence>
<evidence type="ECO:0000259" key="8">
    <source>
        <dbReference type="Pfam" id="PF01743"/>
    </source>
</evidence>
<evidence type="ECO:0000256" key="6">
    <source>
        <dbReference type="ARBA" id="ARBA00022741"/>
    </source>
</evidence>
<accession>X1UTT0</accession>
<dbReference type="EMBL" id="BARW01040846">
    <property type="protein sequence ID" value="GAJ20879.1"/>
    <property type="molecule type" value="Genomic_DNA"/>
</dbReference>
<feature type="non-terminal residue" evidence="10">
    <location>
        <position position="113"/>
    </location>
</feature>
<keyword evidence="7" id="KW-0460">Magnesium</keyword>
<evidence type="ECO:0000313" key="10">
    <source>
        <dbReference type="EMBL" id="GAJ20879.1"/>
    </source>
</evidence>
<evidence type="ECO:0000259" key="9">
    <source>
        <dbReference type="Pfam" id="PF12627"/>
    </source>
</evidence>
<dbReference type="GO" id="GO:0000166">
    <property type="term" value="F:nucleotide binding"/>
    <property type="evidence" value="ECO:0007669"/>
    <property type="project" value="UniProtKB-KW"/>
</dbReference>